<dbReference type="EMBL" id="OU895878">
    <property type="protein sequence ID" value="CAG9804329.1"/>
    <property type="molecule type" value="Genomic_DNA"/>
</dbReference>
<sequence>MKYLIVLFPCQLLLLNAEYIFDHPCPNRPVMQNFNINKIAGKWYSVMQYEDAYTSSFFCDYTNYYVIDNSSVKVTFCELHNKAYSCLTGIISIMNPTRSILEGSALYAFIDNPKKIIDEFKYLSVDYDDYAVVYNCKNIDGNKSVQNVWVVSRTPNLSDNGKSKVDVILDEHFDRSKIKSVEQNPDICDEQNFSK</sequence>
<evidence type="ECO:0000313" key="7">
    <source>
        <dbReference type="Proteomes" id="UP001153620"/>
    </source>
</evidence>
<proteinExistence type="inferred from homology"/>
<dbReference type="SUPFAM" id="SSF50814">
    <property type="entry name" value="Lipocalins"/>
    <property type="match status" value="1"/>
</dbReference>
<dbReference type="InterPro" id="IPR022272">
    <property type="entry name" value="Lipocalin_CS"/>
</dbReference>
<dbReference type="AlphaFoldDB" id="A0A9N9RST3"/>
<dbReference type="InterPro" id="IPR012674">
    <property type="entry name" value="Calycin"/>
</dbReference>
<dbReference type="GO" id="GO:0031409">
    <property type="term" value="F:pigment binding"/>
    <property type="evidence" value="ECO:0007669"/>
    <property type="project" value="InterPro"/>
</dbReference>
<evidence type="ECO:0000256" key="4">
    <source>
        <dbReference type="RuleBase" id="RU003695"/>
    </source>
</evidence>
<dbReference type="InterPro" id="IPR000566">
    <property type="entry name" value="Lipocln_cytosolic_FA-bd_dom"/>
</dbReference>
<dbReference type="GO" id="GO:0000302">
    <property type="term" value="P:response to reactive oxygen species"/>
    <property type="evidence" value="ECO:0007669"/>
    <property type="project" value="TreeGrafter"/>
</dbReference>
<protein>
    <recommendedName>
        <fullName evidence="5">Lipocalin/cytosolic fatty-acid binding domain-containing protein</fullName>
    </recommendedName>
</protein>
<keyword evidence="3" id="KW-0732">Signal</keyword>
<dbReference type="InterPro" id="IPR003057">
    <property type="entry name" value="Invtbrt_color"/>
</dbReference>
<evidence type="ECO:0000256" key="1">
    <source>
        <dbReference type="ARBA" id="ARBA00006889"/>
    </source>
</evidence>
<dbReference type="Gene3D" id="2.40.128.20">
    <property type="match status" value="1"/>
</dbReference>
<keyword evidence="7" id="KW-1185">Reference proteome</keyword>
<feature type="chain" id="PRO_5040557405" description="Lipocalin/cytosolic fatty-acid binding domain-containing protein" evidence="3">
    <location>
        <begin position="18"/>
        <end position="195"/>
    </location>
</feature>
<dbReference type="PIRSF" id="PIRSF036893">
    <property type="entry name" value="Lipocalin_ApoD"/>
    <property type="match status" value="1"/>
</dbReference>
<organism evidence="6 7">
    <name type="scientific">Chironomus riparius</name>
    <dbReference type="NCBI Taxonomy" id="315576"/>
    <lineage>
        <taxon>Eukaryota</taxon>
        <taxon>Metazoa</taxon>
        <taxon>Ecdysozoa</taxon>
        <taxon>Arthropoda</taxon>
        <taxon>Hexapoda</taxon>
        <taxon>Insecta</taxon>
        <taxon>Pterygota</taxon>
        <taxon>Neoptera</taxon>
        <taxon>Endopterygota</taxon>
        <taxon>Diptera</taxon>
        <taxon>Nematocera</taxon>
        <taxon>Chironomoidea</taxon>
        <taxon>Chironomidae</taxon>
        <taxon>Chironominae</taxon>
        <taxon>Chironomus</taxon>
    </lineage>
</organism>
<gene>
    <name evidence="6" type="ORF">CHIRRI_LOCUS7220</name>
</gene>
<keyword evidence="2" id="KW-1015">Disulfide bond</keyword>
<dbReference type="Proteomes" id="UP001153620">
    <property type="component" value="Chromosome 2"/>
</dbReference>
<evidence type="ECO:0000259" key="5">
    <source>
        <dbReference type="Pfam" id="PF00061"/>
    </source>
</evidence>
<accession>A0A9N9RST3</accession>
<dbReference type="GO" id="GO:0006629">
    <property type="term" value="P:lipid metabolic process"/>
    <property type="evidence" value="ECO:0007669"/>
    <property type="project" value="TreeGrafter"/>
</dbReference>
<dbReference type="InterPro" id="IPR022271">
    <property type="entry name" value="Lipocalin_ApoD"/>
</dbReference>
<dbReference type="OrthoDB" id="565904at2759"/>
<dbReference type="Pfam" id="PF00061">
    <property type="entry name" value="Lipocalin"/>
    <property type="match status" value="1"/>
</dbReference>
<evidence type="ECO:0000256" key="2">
    <source>
        <dbReference type="ARBA" id="ARBA00023157"/>
    </source>
</evidence>
<evidence type="ECO:0000256" key="3">
    <source>
        <dbReference type="PIRNR" id="PIRNR036893"/>
    </source>
</evidence>
<reference evidence="6" key="1">
    <citation type="submission" date="2022-01" db="EMBL/GenBank/DDBJ databases">
        <authorList>
            <person name="King R."/>
        </authorList>
    </citation>
    <scope>NUCLEOTIDE SEQUENCE</scope>
</reference>
<dbReference type="PANTHER" id="PTHR10612:SF62">
    <property type="entry name" value="LIPOCALIN_CYTOSOLIC FATTY-ACID BINDING DOMAIN-CONTAINING PROTEIN"/>
    <property type="match status" value="1"/>
</dbReference>
<evidence type="ECO:0000313" key="6">
    <source>
        <dbReference type="EMBL" id="CAG9804329.1"/>
    </source>
</evidence>
<name>A0A9N9RST3_9DIPT</name>
<dbReference type="PANTHER" id="PTHR10612">
    <property type="entry name" value="APOLIPOPROTEIN D"/>
    <property type="match status" value="1"/>
</dbReference>
<feature type="domain" description="Lipocalin/cytosolic fatty-acid binding" evidence="5">
    <location>
        <begin position="40"/>
        <end position="178"/>
    </location>
</feature>
<reference evidence="6" key="2">
    <citation type="submission" date="2022-10" db="EMBL/GenBank/DDBJ databases">
        <authorList>
            <consortium name="ENA_rothamsted_submissions"/>
            <consortium name="culmorum"/>
            <person name="King R."/>
        </authorList>
    </citation>
    <scope>NUCLEOTIDE SEQUENCE</scope>
</reference>
<dbReference type="GO" id="GO:0005737">
    <property type="term" value="C:cytoplasm"/>
    <property type="evidence" value="ECO:0007669"/>
    <property type="project" value="TreeGrafter"/>
</dbReference>
<dbReference type="PROSITE" id="PS00213">
    <property type="entry name" value="LIPOCALIN"/>
    <property type="match status" value="1"/>
</dbReference>
<dbReference type="PRINTS" id="PR01273">
    <property type="entry name" value="INVTBRTCOLOR"/>
</dbReference>
<comment type="similarity">
    <text evidence="1 3 4">Belongs to the calycin superfamily. Lipocalin family.</text>
</comment>
<feature type="signal peptide" evidence="3">
    <location>
        <begin position="1"/>
        <end position="17"/>
    </location>
</feature>